<dbReference type="InterPro" id="IPR024516">
    <property type="entry name" value="Mce_C"/>
</dbReference>
<comment type="caution">
    <text evidence="3">The sequence shown here is derived from an EMBL/GenBank/DDBJ whole genome shotgun (WGS) entry which is preliminary data.</text>
</comment>
<dbReference type="Proteomes" id="UP001223144">
    <property type="component" value="Unassembled WGS sequence"/>
</dbReference>
<dbReference type="RefSeq" id="WP_279929559.1">
    <property type="nucleotide sequence ID" value="NZ_JARWBG010000022.1"/>
</dbReference>
<dbReference type="PANTHER" id="PTHR33371">
    <property type="entry name" value="INTERMEMBRANE PHOSPHOLIPID TRANSPORT SYSTEM BINDING PROTEIN MLAD-RELATED"/>
    <property type="match status" value="1"/>
</dbReference>
<evidence type="ECO:0000259" key="1">
    <source>
        <dbReference type="Pfam" id="PF02470"/>
    </source>
</evidence>
<keyword evidence="4" id="KW-1185">Reference proteome</keyword>
<evidence type="ECO:0000259" key="2">
    <source>
        <dbReference type="Pfam" id="PF11887"/>
    </source>
</evidence>
<dbReference type="InterPro" id="IPR052336">
    <property type="entry name" value="MlaD_Phospholipid_Transporter"/>
</dbReference>
<gene>
    <name evidence="3" type="ORF">QCN29_19275</name>
</gene>
<dbReference type="EMBL" id="JARWBG010000022">
    <property type="protein sequence ID" value="MDH2390893.1"/>
    <property type="molecule type" value="Genomic_DNA"/>
</dbReference>
<dbReference type="PANTHER" id="PTHR33371:SF18">
    <property type="entry name" value="MCE-FAMILY PROTEIN MCE3C"/>
    <property type="match status" value="1"/>
</dbReference>
<evidence type="ECO:0000313" key="3">
    <source>
        <dbReference type="EMBL" id="MDH2390893.1"/>
    </source>
</evidence>
<feature type="domain" description="Mce/MlaD" evidence="1">
    <location>
        <begin position="39"/>
        <end position="114"/>
    </location>
</feature>
<dbReference type="PRINTS" id="PR01782">
    <property type="entry name" value="MCEVIRFACTOR"/>
</dbReference>
<organism evidence="3 4">
    <name type="scientific">Streptomyces chengmaiensis</name>
    <dbReference type="NCBI Taxonomy" id="3040919"/>
    <lineage>
        <taxon>Bacteria</taxon>
        <taxon>Bacillati</taxon>
        <taxon>Actinomycetota</taxon>
        <taxon>Actinomycetes</taxon>
        <taxon>Kitasatosporales</taxon>
        <taxon>Streptomycetaceae</taxon>
        <taxon>Streptomyces</taxon>
    </lineage>
</organism>
<sequence>MIPFRDRNPVVIGAAGLTAVTLLITAAFHVESLPLIGGGQTYSAAFSEAGGLGPGDEVRIAGVKVGKVEGVGLDDGHVKVTFRIDDEDRKLGSRTGASIRVKTILGAKYLALAPKGKGRLKPGGEIPLKRTVPAYDVVEAFSDLTVTTEQIDKERLAAALDTLSTTFEDAPDEVRASIQGLSKLSRTVASRDEALRTLLDHADGVTGVLAERRKEFSRLVKDGDKLLAEIHARREAIHALLKSSVALSVQLSGLVKDNRQAIGPALKRLNTVVRMLERNQASLDRSVKLLAPYARVFTNTLGNGRWFDSYIQNMVTPTPVVPRTGDSR</sequence>
<feature type="domain" description="Mammalian cell entry C-terminal" evidence="2">
    <location>
        <begin position="118"/>
        <end position="304"/>
    </location>
</feature>
<protein>
    <submittedName>
        <fullName evidence="3">MCE family protein</fullName>
    </submittedName>
</protein>
<dbReference type="InterPro" id="IPR003399">
    <property type="entry name" value="Mce/MlaD"/>
</dbReference>
<dbReference type="InterPro" id="IPR005693">
    <property type="entry name" value="Mce"/>
</dbReference>
<proteinExistence type="predicted"/>
<reference evidence="3 4" key="1">
    <citation type="submission" date="2023-04" db="EMBL/GenBank/DDBJ databases">
        <title>Streptomyces chengmaiensis sp. nov. isolated from the stem of mangrove plant in Hainan.</title>
        <authorList>
            <person name="Huang X."/>
            <person name="Zhou S."/>
            <person name="Chu X."/>
            <person name="Xie Y."/>
            <person name="Lin Y."/>
        </authorList>
    </citation>
    <scope>NUCLEOTIDE SEQUENCE [LARGE SCALE GENOMIC DNA]</scope>
    <source>
        <strain evidence="3 4">HNM0663</strain>
    </source>
</reference>
<dbReference type="Pfam" id="PF02470">
    <property type="entry name" value="MlaD"/>
    <property type="match status" value="1"/>
</dbReference>
<dbReference type="Pfam" id="PF11887">
    <property type="entry name" value="Mce4_CUP1"/>
    <property type="match status" value="1"/>
</dbReference>
<dbReference type="NCBIfam" id="TIGR00996">
    <property type="entry name" value="Mtu_fam_mce"/>
    <property type="match status" value="1"/>
</dbReference>
<name>A0ABT6HQA1_9ACTN</name>
<accession>A0ABT6HQA1</accession>
<evidence type="ECO:0000313" key="4">
    <source>
        <dbReference type="Proteomes" id="UP001223144"/>
    </source>
</evidence>